<feature type="domain" description="Phosphatidic acid phosphatase type 2/haloperoxidase" evidence="3">
    <location>
        <begin position="147"/>
        <end position="260"/>
    </location>
</feature>
<evidence type="ECO:0000313" key="7">
    <source>
        <dbReference type="Proteomes" id="UP001242995"/>
    </source>
</evidence>
<feature type="transmembrane region" description="Helical" evidence="2">
    <location>
        <begin position="145"/>
        <end position="167"/>
    </location>
</feature>
<keyword evidence="2" id="KW-1133">Transmembrane helix</keyword>
<keyword evidence="2" id="KW-0472">Membrane</keyword>
<dbReference type="PANTHER" id="PTHR14969">
    <property type="entry name" value="SPHINGOSINE-1-PHOSPHATE PHOSPHOHYDROLASE"/>
    <property type="match status" value="1"/>
</dbReference>
<organism evidence="4 7">
    <name type="scientific">Arthrobacter bambusae</name>
    <dbReference type="NCBI Taxonomy" id="1338426"/>
    <lineage>
        <taxon>Bacteria</taxon>
        <taxon>Bacillati</taxon>
        <taxon>Actinomycetota</taxon>
        <taxon>Actinomycetes</taxon>
        <taxon>Micrococcales</taxon>
        <taxon>Micrococcaceae</taxon>
        <taxon>Arthrobacter</taxon>
    </lineage>
</organism>
<feature type="region of interest" description="Disordered" evidence="1">
    <location>
        <begin position="1"/>
        <end position="22"/>
    </location>
</feature>
<proteinExistence type="predicted"/>
<dbReference type="SMART" id="SM00014">
    <property type="entry name" value="acidPPc"/>
    <property type="match status" value="1"/>
</dbReference>
<keyword evidence="2" id="KW-0812">Transmembrane</keyword>
<sequence>MGVHPEGTSDEDSAGGKSELSDDRFVGDADLARWKTPAGRWLASHAQRLSARLGAYGALILVLAAGAVVASLLAFATGEVYEAVTEADGVAALDHPVLEAAMTLRSPALDAAATAYTDLGGGIGMPILAAIATSVLVLRRRSWTPAILIVTAAAGSLLMTIAGKQLIGRARPPLIDAVPPYEYSPSFPSGHSLNSFVIAGIIAYLVILRCRSRRARAWTVTAAGLFALTIGLSRVFLGHHWLTDVLAAWTLGAAWLVLVITAHRLYLTARKTEKLSHSPGGTPSG</sequence>
<keyword evidence="4" id="KW-0378">Hydrolase</keyword>
<dbReference type="Pfam" id="PF01569">
    <property type="entry name" value="PAP2"/>
    <property type="match status" value="1"/>
</dbReference>
<evidence type="ECO:0000313" key="4">
    <source>
        <dbReference type="EMBL" id="MDP9907224.1"/>
    </source>
</evidence>
<accession>A0AAW8DLW0</accession>
<dbReference type="Gene3D" id="1.20.144.10">
    <property type="entry name" value="Phosphatidic acid phosphatase type 2/haloperoxidase"/>
    <property type="match status" value="1"/>
</dbReference>
<dbReference type="PANTHER" id="PTHR14969:SF13">
    <property type="entry name" value="AT30094P"/>
    <property type="match status" value="1"/>
</dbReference>
<evidence type="ECO:0000256" key="2">
    <source>
        <dbReference type="SAM" id="Phobius"/>
    </source>
</evidence>
<dbReference type="CDD" id="cd03392">
    <property type="entry name" value="PAP2_like_2"/>
    <property type="match status" value="1"/>
</dbReference>
<evidence type="ECO:0000256" key="1">
    <source>
        <dbReference type="SAM" id="MobiDB-lite"/>
    </source>
</evidence>
<dbReference type="InterPro" id="IPR000326">
    <property type="entry name" value="PAP2/HPO"/>
</dbReference>
<dbReference type="EMBL" id="JAUSRG010000018">
    <property type="protein sequence ID" value="MDP9907224.1"/>
    <property type="molecule type" value="Genomic_DNA"/>
</dbReference>
<feature type="transmembrane region" description="Helical" evidence="2">
    <location>
        <begin position="248"/>
        <end position="267"/>
    </location>
</feature>
<dbReference type="EC" id="3.6.1.27" evidence="4"/>
<feature type="transmembrane region" description="Helical" evidence="2">
    <location>
        <begin position="119"/>
        <end position="138"/>
    </location>
</feature>
<dbReference type="EMBL" id="JAUSTF010000014">
    <property type="protein sequence ID" value="MDQ0182622.1"/>
    <property type="molecule type" value="Genomic_DNA"/>
</dbReference>
<keyword evidence="6" id="KW-1185">Reference proteome</keyword>
<reference evidence="4 6" key="1">
    <citation type="submission" date="2023-07" db="EMBL/GenBank/DDBJ databases">
        <title>Sorghum-associated microbial communities from plants grown in Nebraska, USA.</title>
        <authorList>
            <person name="Schachtman D."/>
        </authorList>
    </citation>
    <scope>NUCLEOTIDE SEQUENCE</scope>
    <source>
        <strain evidence="4">DS1006</strain>
        <strain evidence="5 6">DS1016</strain>
    </source>
</reference>
<evidence type="ECO:0000259" key="3">
    <source>
        <dbReference type="SMART" id="SM00014"/>
    </source>
</evidence>
<feature type="transmembrane region" description="Helical" evidence="2">
    <location>
        <begin position="187"/>
        <end position="208"/>
    </location>
</feature>
<evidence type="ECO:0000313" key="6">
    <source>
        <dbReference type="Proteomes" id="UP001230951"/>
    </source>
</evidence>
<dbReference type="GO" id="GO:0050380">
    <property type="term" value="F:undecaprenyl-diphosphatase activity"/>
    <property type="evidence" value="ECO:0007669"/>
    <property type="project" value="UniProtKB-EC"/>
</dbReference>
<dbReference type="RefSeq" id="WP_306963866.1">
    <property type="nucleotide sequence ID" value="NZ_JAUSRG010000018.1"/>
</dbReference>
<name>A0AAW8DLW0_9MICC</name>
<feature type="transmembrane region" description="Helical" evidence="2">
    <location>
        <begin position="53"/>
        <end position="76"/>
    </location>
</feature>
<comment type="caution">
    <text evidence="4">The sequence shown here is derived from an EMBL/GenBank/DDBJ whole genome shotgun (WGS) entry which is preliminary data.</text>
</comment>
<dbReference type="AlphaFoldDB" id="A0AAW8DLW0"/>
<feature type="transmembrane region" description="Helical" evidence="2">
    <location>
        <begin position="220"/>
        <end position="242"/>
    </location>
</feature>
<protein>
    <submittedName>
        <fullName evidence="4">Undecaprenyl-diphosphatase</fullName>
        <ecNumber evidence="4">3.6.1.27</ecNumber>
    </submittedName>
</protein>
<dbReference type="Proteomes" id="UP001230951">
    <property type="component" value="Unassembled WGS sequence"/>
</dbReference>
<dbReference type="Proteomes" id="UP001242995">
    <property type="component" value="Unassembled WGS sequence"/>
</dbReference>
<dbReference type="SUPFAM" id="SSF48317">
    <property type="entry name" value="Acid phosphatase/Vanadium-dependent haloperoxidase"/>
    <property type="match status" value="1"/>
</dbReference>
<evidence type="ECO:0000313" key="5">
    <source>
        <dbReference type="EMBL" id="MDQ0182622.1"/>
    </source>
</evidence>
<gene>
    <name evidence="4" type="ORF">J2S90_004215</name>
    <name evidence="5" type="ORF">J2S93_004078</name>
</gene>
<dbReference type="InterPro" id="IPR036938">
    <property type="entry name" value="PAP2/HPO_sf"/>
</dbReference>